<accession>A0A9D4F7D8</accession>
<keyword evidence="2" id="KW-1185">Reference proteome</keyword>
<sequence>MHKANQVDYEFLDRTGNQAEEQYNSIGEDVEGDLQEYITGCCRTFKKLNTL</sequence>
<evidence type="ECO:0000313" key="1">
    <source>
        <dbReference type="EMBL" id="KAH3793388.1"/>
    </source>
</evidence>
<dbReference type="Proteomes" id="UP000828390">
    <property type="component" value="Unassembled WGS sequence"/>
</dbReference>
<protein>
    <submittedName>
        <fullName evidence="1">Uncharacterized protein</fullName>
    </submittedName>
</protein>
<proteinExistence type="predicted"/>
<organism evidence="1 2">
    <name type="scientific">Dreissena polymorpha</name>
    <name type="common">Zebra mussel</name>
    <name type="synonym">Mytilus polymorpha</name>
    <dbReference type="NCBI Taxonomy" id="45954"/>
    <lineage>
        <taxon>Eukaryota</taxon>
        <taxon>Metazoa</taxon>
        <taxon>Spiralia</taxon>
        <taxon>Lophotrochozoa</taxon>
        <taxon>Mollusca</taxon>
        <taxon>Bivalvia</taxon>
        <taxon>Autobranchia</taxon>
        <taxon>Heteroconchia</taxon>
        <taxon>Euheterodonta</taxon>
        <taxon>Imparidentia</taxon>
        <taxon>Neoheterodontei</taxon>
        <taxon>Myida</taxon>
        <taxon>Dreissenoidea</taxon>
        <taxon>Dreissenidae</taxon>
        <taxon>Dreissena</taxon>
    </lineage>
</organism>
<comment type="caution">
    <text evidence="1">The sequence shown here is derived from an EMBL/GenBank/DDBJ whole genome shotgun (WGS) entry which is preliminary data.</text>
</comment>
<name>A0A9D4F7D8_DREPO</name>
<reference evidence="1" key="2">
    <citation type="submission" date="2020-11" db="EMBL/GenBank/DDBJ databases">
        <authorList>
            <person name="McCartney M.A."/>
            <person name="Auch B."/>
            <person name="Kono T."/>
            <person name="Mallez S."/>
            <person name="Becker A."/>
            <person name="Gohl D.M."/>
            <person name="Silverstein K.A.T."/>
            <person name="Koren S."/>
            <person name="Bechman K.B."/>
            <person name="Herman A."/>
            <person name="Abrahante J.E."/>
            <person name="Garbe J."/>
        </authorList>
    </citation>
    <scope>NUCLEOTIDE SEQUENCE</scope>
    <source>
        <strain evidence="1">Duluth1</strain>
        <tissue evidence="1">Whole animal</tissue>
    </source>
</reference>
<evidence type="ECO:0000313" key="2">
    <source>
        <dbReference type="Proteomes" id="UP000828390"/>
    </source>
</evidence>
<gene>
    <name evidence="1" type="ORF">DPMN_146896</name>
</gene>
<dbReference type="AlphaFoldDB" id="A0A9D4F7D8"/>
<dbReference type="EMBL" id="JAIWYP010000007">
    <property type="protein sequence ID" value="KAH3793388.1"/>
    <property type="molecule type" value="Genomic_DNA"/>
</dbReference>
<reference evidence="1" key="1">
    <citation type="journal article" date="2019" name="bioRxiv">
        <title>The Genome of the Zebra Mussel, Dreissena polymorpha: A Resource for Invasive Species Research.</title>
        <authorList>
            <person name="McCartney M.A."/>
            <person name="Auch B."/>
            <person name="Kono T."/>
            <person name="Mallez S."/>
            <person name="Zhang Y."/>
            <person name="Obille A."/>
            <person name="Becker A."/>
            <person name="Abrahante J.E."/>
            <person name="Garbe J."/>
            <person name="Badalamenti J.P."/>
            <person name="Herman A."/>
            <person name="Mangelson H."/>
            <person name="Liachko I."/>
            <person name="Sullivan S."/>
            <person name="Sone E.D."/>
            <person name="Koren S."/>
            <person name="Silverstein K.A.T."/>
            <person name="Beckman K.B."/>
            <person name="Gohl D.M."/>
        </authorList>
    </citation>
    <scope>NUCLEOTIDE SEQUENCE</scope>
    <source>
        <strain evidence="1">Duluth1</strain>
        <tissue evidence="1">Whole animal</tissue>
    </source>
</reference>